<dbReference type="NCBIfam" id="NF005559">
    <property type="entry name" value="PRK07231.1"/>
    <property type="match status" value="1"/>
</dbReference>
<evidence type="ECO:0000256" key="2">
    <source>
        <dbReference type="ARBA" id="ARBA00023002"/>
    </source>
</evidence>
<evidence type="ECO:0000313" key="5">
    <source>
        <dbReference type="Proteomes" id="UP000321062"/>
    </source>
</evidence>
<keyword evidence="2" id="KW-0560">Oxidoreductase</keyword>
<dbReference type="GO" id="GO:0016616">
    <property type="term" value="F:oxidoreductase activity, acting on the CH-OH group of donors, NAD or NADP as acceptor"/>
    <property type="evidence" value="ECO:0007669"/>
    <property type="project" value="UniProtKB-ARBA"/>
</dbReference>
<dbReference type="EMBL" id="CP041690">
    <property type="protein sequence ID" value="QEE21427.1"/>
    <property type="molecule type" value="Genomic_DNA"/>
</dbReference>
<proteinExistence type="inferred from homology"/>
<dbReference type="OrthoDB" id="9790146at2"/>
<dbReference type="CDD" id="cd05233">
    <property type="entry name" value="SDR_c"/>
    <property type="match status" value="1"/>
</dbReference>
<comment type="similarity">
    <text evidence="1">Belongs to the short-chain dehydrogenases/reductases (SDR) family.</text>
</comment>
<dbReference type="InterPro" id="IPR036291">
    <property type="entry name" value="NAD(P)-bd_dom_sf"/>
</dbReference>
<dbReference type="RefSeq" id="WP_147656659.1">
    <property type="nucleotide sequence ID" value="NZ_BMFM01000001.1"/>
</dbReference>
<organism evidence="4 5">
    <name type="scientific">Paradevosia tibetensis</name>
    <dbReference type="NCBI Taxonomy" id="1447062"/>
    <lineage>
        <taxon>Bacteria</taxon>
        <taxon>Pseudomonadati</taxon>
        <taxon>Pseudomonadota</taxon>
        <taxon>Alphaproteobacteria</taxon>
        <taxon>Hyphomicrobiales</taxon>
        <taxon>Devosiaceae</taxon>
        <taxon>Paradevosia</taxon>
    </lineage>
</organism>
<dbReference type="Pfam" id="PF13561">
    <property type="entry name" value="adh_short_C2"/>
    <property type="match status" value="1"/>
</dbReference>
<name>A0A5B9DQC6_9HYPH</name>
<dbReference type="PRINTS" id="PR00080">
    <property type="entry name" value="SDRFAMILY"/>
</dbReference>
<dbReference type="AlphaFoldDB" id="A0A5B9DQC6"/>
<dbReference type="FunFam" id="3.40.50.720:FF:000084">
    <property type="entry name" value="Short-chain dehydrogenase reductase"/>
    <property type="match status" value="1"/>
</dbReference>
<dbReference type="Proteomes" id="UP000321062">
    <property type="component" value="Chromosome"/>
</dbReference>
<dbReference type="PROSITE" id="PS00061">
    <property type="entry name" value="ADH_SHORT"/>
    <property type="match status" value="1"/>
</dbReference>
<feature type="domain" description="Ketoreductase" evidence="3">
    <location>
        <begin position="11"/>
        <end position="148"/>
    </location>
</feature>
<protein>
    <submittedName>
        <fullName evidence="4">SDR family oxidoreductase</fullName>
    </submittedName>
</protein>
<keyword evidence="5" id="KW-1185">Reference proteome</keyword>
<dbReference type="PRINTS" id="PR00081">
    <property type="entry name" value="GDHRDH"/>
</dbReference>
<evidence type="ECO:0000259" key="3">
    <source>
        <dbReference type="SMART" id="SM00822"/>
    </source>
</evidence>
<dbReference type="InterPro" id="IPR002347">
    <property type="entry name" value="SDR_fam"/>
</dbReference>
<sequence length="254" mass="26493">MILERFRLDGQVALVTGGSRGIGLAIAHALGEAGARLILSSRTPRPDAVYGLEAKGYEVHYIQADLGNSADAARLVEKAAAVAGRIDILVNNAGISRHGATETFADTDYDAVMTINVDSMFKACRAAIPLMRGQGGGVILNIGSISGLVSNIPQQQVAYNTSKGAVHMMTRSLASDLAPDNIRVNAIAPGYITTDMTNGGLANPDWAPTWMQMTPMGRPGSAEEVATAALFLCSPAASYVTGEVLVVDGGYTAR</sequence>
<evidence type="ECO:0000256" key="1">
    <source>
        <dbReference type="ARBA" id="ARBA00006484"/>
    </source>
</evidence>
<dbReference type="SUPFAM" id="SSF51735">
    <property type="entry name" value="NAD(P)-binding Rossmann-fold domains"/>
    <property type="match status" value="1"/>
</dbReference>
<dbReference type="InterPro" id="IPR057326">
    <property type="entry name" value="KR_dom"/>
</dbReference>
<reference evidence="4 5" key="1">
    <citation type="journal article" date="2015" name="Int. J. Syst. Evol. Microbiol.">
        <title>Youhaiella tibetensis gen. nov., sp. nov., isolated from subsurface sediment.</title>
        <authorList>
            <person name="Wang Y.X."/>
            <person name="Huang F.Q."/>
            <person name="Nogi Y."/>
            <person name="Pang S.J."/>
            <person name="Wang P.K."/>
            <person name="Lv J."/>
        </authorList>
    </citation>
    <scope>NUCLEOTIDE SEQUENCE [LARGE SCALE GENOMIC DNA]</scope>
    <source>
        <strain evidence="5">fig4</strain>
    </source>
</reference>
<gene>
    <name evidence="4" type="ORF">FNA67_15075</name>
</gene>
<dbReference type="SMART" id="SM00822">
    <property type="entry name" value="PKS_KR"/>
    <property type="match status" value="1"/>
</dbReference>
<dbReference type="KEGG" id="yti:FNA67_15075"/>
<accession>A0A5B9DQC6</accession>
<evidence type="ECO:0000313" key="4">
    <source>
        <dbReference type="EMBL" id="QEE21427.1"/>
    </source>
</evidence>
<dbReference type="InterPro" id="IPR020904">
    <property type="entry name" value="Sc_DH/Rdtase_CS"/>
</dbReference>
<dbReference type="PANTHER" id="PTHR42760">
    <property type="entry name" value="SHORT-CHAIN DEHYDROGENASES/REDUCTASES FAMILY MEMBER"/>
    <property type="match status" value="1"/>
</dbReference>
<dbReference type="Gene3D" id="3.40.50.720">
    <property type="entry name" value="NAD(P)-binding Rossmann-like Domain"/>
    <property type="match status" value="1"/>
</dbReference>
<dbReference type="PANTHER" id="PTHR42760:SF115">
    <property type="entry name" value="3-OXOACYL-[ACYL-CARRIER-PROTEIN] REDUCTASE FABG"/>
    <property type="match status" value="1"/>
</dbReference>